<dbReference type="GO" id="GO:0000122">
    <property type="term" value="P:negative regulation of transcription by RNA polymerase II"/>
    <property type="evidence" value="ECO:0007669"/>
    <property type="project" value="TreeGrafter"/>
</dbReference>
<reference evidence="10" key="2">
    <citation type="journal article" name="Front. Microbiol.">
        <title>Degradative Capacity of Two Strains of Rhodonia placenta: From Phenotype to Genotype.</title>
        <authorList>
            <person name="Kolle M."/>
            <person name="Horta M.A.C."/>
            <person name="Nowrousian M."/>
            <person name="Ohm R.A."/>
            <person name="Benz J.P."/>
            <person name="Pilgard A."/>
        </authorList>
    </citation>
    <scope>NUCLEOTIDE SEQUENCE</scope>
    <source>
        <strain evidence="10">FPRL280</strain>
    </source>
</reference>
<comment type="caution">
    <text evidence="10">The sequence shown here is derived from an EMBL/GenBank/DDBJ whole genome shotgun (WGS) entry which is preliminary data.</text>
</comment>
<dbReference type="GO" id="GO:0006406">
    <property type="term" value="P:mRNA export from nucleus"/>
    <property type="evidence" value="ECO:0007669"/>
    <property type="project" value="InterPro"/>
</dbReference>
<dbReference type="PROSITE" id="PS50305">
    <property type="entry name" value="SIRTUIN"/>
    <property type="match status" value="1"/>
</dbReference>
<dbReference type="AlphaFoldDB" id="A0A8H7NSY9"/>
<proteinExistence type="inferred from homology"/>
<evidence type="ECO:0000256" key="8">
    <source>
        <dbReference type="SAM" id="MobiDB-lite"/>
    </source>
</evidence>
<dbReference type="GO" id="GO:0070403">
    <property type="term" value="F:NAD+ binding"/>
    <property type="evidence" value="ECO:0007669"/>
    <property type="project" value="InterPro"/>
</dbReference>
<comment type="subcellular location">
    <subcellularLocation>
        <location evidence="1">Mitochondrion</location>
    </subcellularLocation>
</comment>
<evidence type="ECO:0000256" key="4">
    <source>
        <dbReference type="ARBA" id="ARBA00023027"/>
    </source>
</evidence>
<name>A0A8H7NSY9_9APHY</name>
<evidence type="ECO:0000256" key="1">
    <source>
        <dbReference type="ARBA" id="ARBA00004173"/>
    </source>
</evidence>
<dbReference type="Gene3D" id="3.40.50.1220">
    <property type="entry name" value="TPP-binding domain"/>
    <property type="match status" value="1"/>
</dbReference>
<feature type="region of interest" description="Disordered" evidence="8">
    <location>
        <begin position="207"/>
        <end position="234"/>
    </location>
</feature>
<dbReference type="InterPro" id="IPR050134">
    <property type="entry name" value="NAD-dep_sirtuin_deacylases"/>
</dbReference>
<dbReference type="PANTHER" id="PTHR11085:SF15">
    <property type="entry name" value="NAD-DEPENDENT HISTONE DEACETYLASE HST4"/>
    <property type="match status" value="1"/>
</dbReference>
<dbReference type="GO" id="GO:0006282">
    <property type="term" value="P:regulation of DNA repair"/>
    <property type="evidence" value="ECO:0007669"/>
    <property type="project" value="TreeGrafter"/>
</dbReference>
<dbReference type="SUPFAM" id="SSF52467">
    <property type="entry name" value="DHS-like NAD/FAD-binding domain"/>
    <property type="match status" value="1"/>
</dbReference>
<evidence type="ECO:0000256" key="3">
    <source>
        <dbReference type="ARBA" id="ARBA00022679"/>
    </source>
</evidence>
<dbReference type="EMBL" id="JADOXO010000688">
    <property type="protein sequence ID" value="KAF9801256.1"/>
    <property type="molecule type" value="Genomic_DNA"/>
</dbReference>
<dbReference type="InterPro" id="IPR003000">
    <property type="entry name" value="Sirtuin"/>
</dbReference>
<dbReference type="GO" id="GO:0008541">
    <property type="term" value="C:proteasome regulatory particle, lid subcomplex"/>
    <property type="evidence" value="ECO:0007669"/>
    <property type="project" value="InterPro"/>
</dbReference>
<accession>A0A8H7NSY9</accession>
<dbReference type="InterPro" id="IPR029035">
    <property type="entry name" value="DHS-like_NAD/FAD-binding_dom"/>
</dbReference>
<dbReference type="Pfam" id="PF05160">
    <property type="entry name" value="DSS1_SEM1"/>
    <property type="match status" value="1"/>
</dbReference>
<dbReference type="GO" id="GO:0017136">
    <property type="term" value="F:histone deacetylase activity, NAD-dependent"/>
    <property type="evidence" value="ECO:0007669"/>
    <property type="project" value="TreeGrafter"/>
</dbReference>
<feature type="compositionally biased region" description="Polar residues" evidence="8">
    <location>
        <begin position="154"/>
        <end position="172"/>
    </location>
</feature>
<comment type="caution">
    <text evidence="7">Lacks conserved residue(s) required for the propagation of feature annotation.</text>
</comment>
<evidence type="ECO:0000256" key="5">
    <source>
        <dbReference type="ARBA" id="ARBA00023128"/>
    </source>
</evidence>
<gene>
    <name evidence="10" type="ORF">IEO21_10167</name>
</gene>
<keyword evidence="3" id="KW-0808">Transferase</keyword>
<reference evidence="10" key="1">
    <citation type="submission" date="2020-11" db="EMBL/GenBank/DDBJ databases">
        <authorList>
            <person name="Koelle M."/>
            <person name="Horta M.A.C."/>
            <person name="Nowrousian M."/>
            <person name="Ohm R.A."/>
            <person name="Benz P."/>
            <person name="Pilgard A."/>
        </authorList>
    </citation>
    <scope>NUCLEOTIDE SEQUENCE</scope>
    <source>
        <strain evidence="10">FPRL280</strain>
    </source>
</reference>
<comment type="similarity">
    <text evidence="6">Belongs to the DSS1/SEM1 family.</text>
</comment>
<dbReference type="InterPro" id="IPR007834">
    <property type="entry name" value="DSS1_SEM1"/>
</dbReference>
<dbReference type="PANTHER" id="PTHR11085">
    <property type="entry name" value="NAD-DEPENDENT PROTEIN DEACYLASE SIRTUIN-5, MITOCHONDRIAL-RELATED"/>
    <property type="match status" value="1"/>
</dbReference>
<dbReference type="GO" id="GO:0005739">
    <property type="term" value="C:mitochondrion"/>
    <property type="evidence" value="ECO:0007669"/>
    <property type="project" value="UniProtKB-SubCell"/>
</dbReference>
<dbReference type="SMART" id="SM01385">
    <property type="entry name" value="DSS1_SEM1"/>
    <property type="match status" value="1"/>
</dbReference>
<dbReference type="Pfam" id="PF02146">
    <property type="entry name" value="SIR2"/>
    <property type="match status" value="1"/>
</dbReference>
<feature type="domain" description="Deacetylase sirtuin-type" evidence="9">
    <location>
        <begin position="23"/>
        <end position="263"/>
    </location>
</feature>
<dbReference type="GO" id="GO:0031508">
    <property type="term" value="P:pericentric heterochromatin formation"/>
    <property type="evidence" value="ECO:0007669"/>
    <property type="project" value="TreeGrafter"/>
</dbReference>
<evidence type="ECO:0000313" key="10">
    <source>
        <dbReference type="EMBL" id="KAF9801256.1"/>
    </source>
</evidence>
<dbReference type="GO" id="GO:0031934">
    <property type="term" value="C:mating-type region heterochromatin"/>
    <property type="evidence" value="ECO:0007669"/>
    <property type="project" value="TreeGrafter"/>
</dbReference>
<dbReference type="GO" id="GO:0005634">
    <property type="term" value="C:nucleus"/>
    <property type="evidence" value="ECO:0007669"/>
    <property type="project" value="TreeGrafter"/>
</dbReference>
<evidence type="ECO:0000256" key="2">
    <source>
        <dbReference type="ARBA" id="ARBA00006924"/>
    </source>
</evidence>
<organism evidence="10 11">
    <name type="scientific">Rhodonia placenta</name>
    <dbReference type="NCBI Taxonomy" id="104341"/>
    <lineage>
        <taxon>Eukaryota</taxon>
        <taxon>Fungi</taxon>
        <taxon>Dikarya</taxon>
        <taxon>Basidiomycota</taxon>
        <taxon>Agaricomycotina</taxon>
        <taxon>Agaricomycetes</taxon>
        <taxon>Polyporales</taxon>
        <taxon>Adustoporiaceae</taxon>
        <taxon>Rhodonia</taxon>
    </lineage>
</organism>
<dbReference type="GO" id="GO:0043248">
    <property type="term" value="P:proteasome assembly"/>
    <property type="evidence" value="ECO:0007669"/>
    <property type="project" value="InterPro"/>
</dbReference>
<evidence type="ECO:0000256" key="6">
    <source>
        <dbReference type="ARBA" id="ARBA00034491"/>
    </source>
</evidence>
<keyword evidence="5" id="KW-0496">Mitochondrion</keyword>
<protein>
    <recommendedName>
        <fullName evidence="9">Deacetylase sirtuin-type domain-containing protein</fullName>
    </recommendedName>
</protein>
<comment type="similarity">
    <text evidence="2">Belongs to the sirtuin family. Class I subfamily.</text>
</comment>
<feature type="region of interest" description="Disordered" evidence="8">
    <location>
        <begin position="150"/>
        <end position="184"/>
    </location>
</feature>
<evidence type="ECO:0000256" key="7">
    <source>
        <dbReference type="PROSITE-ProRule" id="PRU00236"/>
    </source>
</evidence>
<evidence type="ECO:0000313" key="11">
    <source>
        <dbReference type="Proteomes" id="UP000639403"/>
    </source>
</evidence>
<dbReference type="Proteomes" id="UP000639403">
    <property type="component" value="Unassembled WGS sequence"/>
</dbReference>
<keyword evidence="4" id="KW-0520">NAD</keyword>
<dbReference type="InterPro" id="IPR026590">
    <property type="entry name" value="Ssirtuin_cat_dom"/>
</dbReference>
<evidence type="ECO:0000259" key="9">
    <source>
        <dbReference type="PROSITE" id="PS50305"/>
    </source>
</evidence>
<dbReference type="GO" id="GO:1990414">
    <property type="term" value="P:replication-born double-strand break repair via sister chromatid exchange"/>
    <property type="evidence" value="ECO:0007669"/>
    <property type="project" value="TreeGrafter"/>
</dbReference>
<feature type="compositionally biased region" description="Low complexity" evidence="8">
    <location>
        <begin position="212"/>
        <end position="221"/>
    </location>
</feature>
<sequence length="263" mass="28552">MTVFLPLEASSPFPQTPSFLIPSSDPSAHVKRVVKAIMKARRIAVVCGAGISVQAGIPDFRSSDGLFQSLKKDNPALSSGRDLFDASVFNSETTTSMFCQMMAQLYELSEVAEPTAFHKLLRALDDRGRLLRVYTQNIDALEQKSGLTFGVPETMSSTSASTSKPQETSSKPSESKDENAPPTLGLLEEDDEFEEFAVADWDDSETNLAHLGGAAPGAAKSGGDKLWEDNWDDDDIEDDFSVQLRNELAKKSKSSGGPEPMQH</sequence>